<evidence type="ECO:0000256" key="3">
    <source>
        <dbReference type="ARBA" id="ARBA00023125"/>
    </source>
</evidence>
<keyword evidence="7" id="KW-1185">Reference proteome</keyword>
<dbReference type="GO" id="GO:0003677">
    <property type="term" value="F:DNA binding"/>
    <property type="evidence" value="ECO:0007669"/>
    <property type="project" value="UniProtKB-KW"/>
</dbReference>
<reference evidence="6 7" key="1">
    <citation type="submission" date="2019-03" db="EMBL/GenBank/DDBJ databases">
        <title>Genomic Encyclopedia of Type Strains, Phase IV (KMG-IV): sequencing the most valuable type-strain genomes for metagenomic binning, comparative biology and taxonomic classification.</title>
        <authorList>
            <person name="Goeker M."/>
        </authorList>
    </citation>
    <scope>NUCLEOTIDE SEQUENCE [LARGE SCALE GENOMIC DNA]</scope>
    <source>
        <strain evidence="6 7">DSM 46770</strain>
    </source>
</reference>
<keyword evidence="3 6" id="KW-0238">DNA-binding</keyword>
<dbReference type="SUPFAM" id="SSF53850">
    <property type="entry name" value="Periplasmic binding protein-like II"/>
    <property type="match status" value="1"/>
</dbReference>
<dbReference type="PANTHER" id="PTHR30346:SF0">
    <property type="entry name" value="HCA OPERON TRANSCRIPTIONAL ACTIVATOR HCAR"/>
    <property type="match status" value="1"/>
</dbReference>
<evidence type="ECO:0000313" key="7">
    <source>
        <dbReference type="Proteomes" id="UP000295281"/>
    </source>
</evidence>
<protein>
    <submittedName>
        <fullName evidence="6">DNA-binding transcriptional LysR family regulator</fullName>
    </submittedName>
</protein>
<dbReference type="InterPro" id="IPR036388">
    <property type="entry name" value="WH-like_DNA-bd_sf"/>
</dbReference>
<dbReference type="Gene3D" id="1.10.10.10">
    <property type="entry name" value="Winged helix-like DNA-binding domain superfamily/Winged helix DNA-binding domain"/>
    <property type="match status" value="1"/>
</dbReference>
<keyword evidence="2" id="KW-0805">Transcription regulation</keyword>
<proteinExistence type="inferred from homology"/>
<dbReference type="InterPro" id="IPR005119">
    <property type="entry name" value="LysR_subst-bd"/>
</dbReference>
<name>A0A4R6V1P4_9ACTN</name>
<dbReference type="Gene3D" id="3.40.190.10">
    <property type="entry name" value="Periplasmic binding protein-like II"/>
    <property type="match status" value="2"/>
</dbReference>
<dbReference type="GO" id="GO:0003700">
    <property type="term" value="F:DNA-binding transcription factor activity"/>
    <property type="evidence" value="ECO:0007669"/>
    <property type="project" value="InterPro"/>
</dbReference>
<organism evidence="6 7">
    <name type="scientific">Actinorugispora endophytica</name>
    <dbReference type="NCBI Taxonomy" id="1605990"/>
    <lineage>
        <taxon>Bacteria</taxon>
        <taxon>Bacillati</taxon>
        <taxon>Actinomycetota</taxon>
        <taxon>Actinomycetes</taxon>
        <taxon>Streptosporangiales</taxon>
        <taxon>Nocardiopsidaceae</taxon>
        <taxon>Actinorugispora</taxon>
    </lineage>
</organism>
<dbReference type="InterPro" id="IPR000847">
    <property type="entry name" value="LysR_HTH_N"/>
</dbReference>
<dbReference type="AlphaFoldDB" id="A0A4R6V1P4"/>
<dbReference type="Proteomes" id="UP000295281">
    <property type="component" value="Unassembled WGS sequence"/>
</dbReference>
<dbReference type="FunFam" id="1.10.10.10:FF:000001">
    <property type="entry name" value="LysR family transcriptional regulator"/>
    <property type="match status" value="1"/>
</dbReference>
<dbReference type="PANTHER" id="PTHR30346">
    <property type="entry name" value="TRANSCRIPTIONAL DUAL REGULATOR HCAR-RELATED"/>
    <property type="match status" value="1"/>
</dbReference>
<accession>A0A4R6V1P4</accession>
<sequence>MIAYGGAVNLSRHLRHFVVVAQEMHFGRAAEVLGMAQPPLSQSIRRLEGELGVELFDRSRRRIQLTAAGLHLLDEARELLAREERLRAVMRGVRDGDVGTLRMGVPPETPAVALQALLAGIAERVPGLRVELDELTSAEQVRRLASAGLDVGLVYHPADADGLRFGPVARTPLGVVLARASPLARRRVVALSDLDGHDLVSFPRAAAPAWHDHVLGTCRAHGYAPGRVRDAGNLEFLLGLVLAGQGVAFAPEAAARREPRVAWRPIEGEPLHHRISAAWPAAFPHPAAPRVAEPAAAALGADRPAESVAPTGNGPLPWSVVYTPPTLR</sequence>
<dbReference type="SUPFAM" id="SSF46785">
    <property type="entry name" value="Winged helix' DNA-binding domain"/>
    <property type="match status" value="1"/>
</dbReference>
<dbReference type="Pfam" id="PF00126">
    <property type="entry name" value="HTH_1"/>
    <property type="match status" value="1"/>
</dbReference>
<dbReference type="Pfam" id="PF03466">
    <property type="entry name" value="LysR_substrate"/>
    <property type="match status" value="1"/>
</dbReference>
<evidence type="ECO:0000256" key="2">
    <source>
        <dbReference type="ARBA" id="ARBA00023015"/>
    </source>
</evidence>
<comment type="caution">
    <text evidence="6">The sequence shown here is derived from an EMBL/GenBank/DDBJ whole genome shotgun (WGS) entry which is preliminary data.</text>
</comment>
<dbReference type="PROSITE" id="PS50931">
    <property type="entry name" value="HTH_LYSR"/>
    <property type="match status" value="1"/>
</dbReference>
<comment type="similarity">
    <text evidence="1">Belongs to the LysR transcriptional regulatory family.</text>
</comment>
<dbReference type="EMBL" id="SNYN01000003">
    <property type="protein sequence ID" value="TDQ53784.1"/>
    <property type="molecule type" value="Genomic_DNA"/>
</dbReference>
<evidence type="ECO:0000313" key="6">
    <source>
        <dbReference type="EMBL" id="TDQ53784.1"/>
    </source>
</evidence>
<evidence type="ECO:0000256" key="4">
    <source>
        <dbReference type="ARBA" id="ARBA00023163"/>
    </source>
</evidence>
<dbReference type="InterPro" id="IPR036390">
    <property type="entry name" value="WH_DNA-bd_sf"/>
</dbReference>
<dbReference type="CDD" id="cd08414">
    <property type="entry name" value="PBP2_LTTR_aromatics_like"/>
    <property type="match status" value="1"/>
</dbReference>
<evidence type="ECO:0000256" key="1">
    <source>
        <dbReference type="ARBA" id="ARBA00009437"/>
    </source>
</evidence>
<gene>
    <name evidence="6" type="ORF">EV190_103235</name>
</gene>
<keyword evidence="4" id="KW-0804">Transcription</keyword>
<dbReference type="PRINTS" id="PR00039">
    <property type="entry name" value="HTHLYSR"/>
</dbReference>
<evidence type="ECO:0000259" key="5">
    <source>
        <dbReference type="PROSITE" id="PS50931"/>
    </source>
</evidence>
<feature type="domain" description="HTH lysR-type" evidence="5">
    <location>
        <begin position="9"/>
        <end position="66"/>
    </location>
</feature>
<dbReference type="GO" id="GO:0032993">
    <property type="term" value="C:protein-DNA complex"/>
    <property type="evidence" value="ECO:0007669"/>
    <property type="project" value="TreeGrafter"/>
</dbReference>